<proteinExistence type="predicted"/>
<evidence type="ECO:0000256" key="3">
    <source>
        <dbReference type="ARBA" id="ARBA00023163"/>
    </source>
</evidence>
<gene>
    <name evidence="7" type="ORF">CB5_LOCUS5480</name>
</gene>
<dbReference type="PANTHER" id="PTHR31744:SF212">
    <property type="entry name" value="PROTEIN SOMBRERO-LIKE ISOFORM X2"/>
    <property type="match status" value="1"/>
</dbReference>
<dbReference type="EMBL" id="LR862142">
    <property type="protein sequence ID" value="CAD1822269.1"/>
    <property type="molecule type" value="Genomic_DNA"/>
</dbReference>
<feature type="compositionally biased region" description="Basic residues" evidence="5">
    <location>
        <begin position="172"/>
        <end position="181"/>
    </location>
</feature>
<sequence>MNTTDAPLTVPPGFRFHPTDEELLYYYLRKKVAYEPIDLNVIRDVDLNKLEPWDLEDKCRIGSGPQDEWYCFSHKDKKYPTGTRTNRATAAGFWKATGRDKAIHLGDLRRIGMRKTLVSTLGEPLMAKRANGSCTSIGWMMRAYMRFRWMGCMQGFQEEEPAAEVHQPLRSTSRRRGRTRPPAKTCVSASTGSAEADLPDAARPLLRRVDALTSAAQRQILQHCPLIPHVSMNNNTLNHIHCSQHGRFSNGDWSILDKLLASQQSLLINQQAHDQLVDLGSSVRRFPLQYLGCEVDLLKFSE</sequence>
<dbReference type="GO" id="GO:0003677">
    <property type="term" value="F:DNA binding"/>
    <property type="evidence" value="ECO:0007669"/>
    <property type="project" value="UniProtKB-KW"/>
</dbReference>
<dbReference type="PROSITE" id="PS51005">
    <property type="entry name" value="NAC"/>
    <property type="match status" value="1"/>
</dbReference>
<evidence type="ECO:0000256" key="2">
    <source>
        <dbReference type="ARBA" id="ARBA00023125"/>
    </source>
</evidence>
<feature type="region of interest" description="Disordered" evidence="5">
    <location>
        <begin position="163"/>
        <end position="192"/>
    </location>
</feature>
<evidence type="ECO:0000256" key="1">
    <source>
        <dbReference type="ARBA" id="ARBA00023015"/>
    </source>
</evidence>
<dbReference type="Gene3D" id="2.170.150.80">
    <property type="entry name" value="NAC domain"/>
    <property type="match status" value="1"/>
</dbReference>
<dbReference type="PANTHER" id="PTHR31744">
    <property type="entry name" value="PROTEIN CUP-SHAPED COTYLEDON 2-RELATED"/>
    <property type="match status" value="1"/>
</dbReference>
<keyword evidence="4" id="KW-0539">Nucleus</keyword>
<organism evidence="7">
    <name type="scientific">Ananas comosus var. bracteatus</name>
    <name type="common">red pineapple</name>
    <dbReference type="NCBI Taxonomy" id="296719"/>
    <lineage>
        <taxon>Eukaryota</taxon>
        <taxon>Viridiplantae</taxon>
        <taxon>Streptophyta</taxon>
        <taxon>Embryophyta</taxon>
        <taxon>Tracheophyta</taxon>
        <taxon>Spermatophyta</taxon>
        <taxon>Magnoliopsida</taxon>
        <taxon>Liliopsida</taxon>
        <taxon>Poales</taxon>
        <taxon>Bromeliaceae</taxon>
        <taxon>Bromelioideae</taxon>
        <taxon>Ananas</taxon>
    </lineage>
</organism>
<dbReference type="SUPFAM" id="SSF101941">
    <property type="entry name" value="NAC domain"/>
    <property type="match status" value="1"/>
</dbReference>
<reference evidence="7" key="1">
    <citation type="submission" date="2020-07" db="EMBL/GenBank/DDBJ databases">
        <authorList>
            <person name="Lin J."/>
        </authorList>
    </citation>
    <scope>NUCLEOTIDE SEQUENCE</scope>
</reference>
<evidence type="ECO:0000256" key="4">
    <source>
        <dbReference type="ARBA" id="ARBA00023242"/>
    </source>
</evidence>
<evidence type="ECO:0000313" key="7">
    <source>
        <dbReference type="EMBL" id="CAD1822269.1"/>
    </source>
</evidence>
<evidence type="ECO:0000259" key="6">
    <source>
        <dbReference type="PROSITE" id="PS51005"/>
    </source>
</evidence>
<dbReference type="GO" id="GO:0006355">
    <property type="term" value="P:regulation of DNA-templated transcription"/>
    <property type="evidence" value="ECO:0007669"/>
    <property type="project" value="InterPro"/>
</dbReference>
<dbReference type="AlphaFoldDB" id="A0A6V7NUI4"/>
<name>A0A6V7NUI4_ANACO</name>
<keyword evidence="3" id="KW-0804">Transcription</keyword>
<dbReference type="Pfam" id="PF02365">
    <property type="entry name" value="NAM"/>
    <property type="match status" value="1"/>
</dbReference>
<accession>A0A6V7NUI4</accession>
<keyword evidence="2" id="KW-0238">DNA-binding</keyword>
<protein>
    <recommendedName>
        <fullName evidence="6">NAC domain-containing protein</fullName>
    </recommendedName>
</protein>
<evidence type="ECO:0000256" key="5">
    <source>
        <dbReference type="SAM" id="MobiDB-lite"/>
    </source>
</evidence>
<dbReference type="InterPro" id="IPR036093">
    <property type="entry name" value="NAC_dom_sf"/>
</dbReference>
<feature type="domain" description="NAC" evidence="6">
    <location>
        <begin position="10"/>
        <end position="168"/>
    </location>
</feature>
<dbReference type="InterPro" id="IPR003441">
    <property type="entry name" value="NAC-dom"/>
</dbReference>
<keyword evidence="1" id="KW-0805">Transcription regulation</keyword>